<feature type="non-terminal residue" evidence="2">
    <location>
        <position position="55"/>
    </location>
</feature>
<protein>
    <submittedName>
        <fullName evidence="2">Uncharacterized protein</fullName>
    </submittedName>
</protein>
<sequence length="55" mass="6223">MFTHLVKNNPKFNFLHACWIRYWSVATGCNDIAQSSSSTMHPLSPAGHRKGSNIY</sequence>
<accession>A0A087UWU7</accession>
<organism evidence="2 3">
    <name type="scientific">Stegodyphus mimosarum</name>
    <name type="common">African social velvet spider</name>
    <dbReference type="NCBI Taxonomy" id="407821"/>
    <lineage>
        <taxon>Eukaryota</taxon>
        <taxon>Metazoa</taxon>
        <taxon>Ecdysozoa</taxon>
        <taxon>Arthropoda</taxon>
        <taxon>Chelicerata</taxon>
        <taxon>Arachnida</taxon>
        <taxon>Araneae</taxon>
        <taxon>Araneomorphae</taxon>
        <taxon>Entelegynae</taxon>
        <taxon>Eresoidea</taxon>
        <taxon>Eresidae</taxon>
        <taxon>Stegodyphus</taxon>
    </lineage>
</organism>
<dbReference type="AlphaFoldDB" id="A0A087UWU7"/>
<reference evidence="2 3" key="1">
    <citation type="submission" date="2013-11" db="EMBL/GenBank/DDBJ databases">
        <title>Genome sequencing of Stegodyphus mimosarum.</title>
        <authorList>
            <person name="Bechsgaard J."/>
        </authorList>
    </citation>
    <scope>NUCLEOTIDE SEQUENCE [LARGE SCALE GENOMIC DNA]</scope>
</reference>
<name>A0A087UWU7_STEMI</name>
<dbReference type="Proteomes" id="UP000054359">
    <property type="component" value="Unassembled WGS sequence"/>
</dbReference>
<proteinExistence type="predicted"/>
<evidence type="ECO:0000313" key="2">
    <source>
        <dbReference type="EMBL" id="KFM81836.1"/>
    </source>
</evidence>
<gene>
    <name evidence="2" type="ORF">X975_25808</name>
</gene>
<keyword evidence="3" id="KW-1185">Reference proteome</keyword>
<evidence type="ECO:0000313" key="3">
    <source>
        <dbReference type="Proteomes" id="UP000054359"/>
    </source>
</evidence>
<feature type="region of interest" description="Disordered" evidence="1">
    <location>
        <begin position="35"/>
        <end position="55"/>
    </location>
</feature>
<evidence type="ECO:0000256" key="1">
    <source>
        <dbReference type="SAM" id="MobiDB-lite"/>
    </source>
</evidence>
<dbReference type="EMBL" id="KK122055">
    <property type="protein sequence ID" value="KFM81836.1"/>
    <property type="molecule type" value="Genomic_DNA"/>
</dbReference>